<keyword evidence="1 5" id="KW-0963">Cytoplasm</keyword>
<proteinExistence type="inferred from homology"/>
<dbReference type="Pfam" id="PF03652">
    <property type="entry name" value="RuvX"/>
    <property type="match status" value="1"/>
</dbReference>
<dbReference type="InterPro" id="IPR037027">
    <property type="entry name" value="YqgF/RNaseH-like_dom_sf"/>
</dbReference>
<dbReference type="PANTHER" id="PTHR33317:SF4">
    <property type="entry name" value="POLYNUCLEOTIDYL TRANSFERASE, RIBONUCLEASE H-LIKE SUPERFAMILY PROTEIN"/>
    <property type="match status" value="1"/>
</dbReference>
<sequence>MRVGVRIGVDVGKARIGVARSDPHGMLATPVETVPRAADDLADIARIAEIVAEHDAFEAVVGLPLNLRGERTPSTDDAARFAERLAARLSVPVRLVDERLSTVSAQAHLRAAGKRTKQSRSIIDQAAAVVILQHALDIERSSGHAPGHAAEAKTTGTGEATE</sequence>
<dbReference type="InterPro" id="IPR006641">
    <property type="entry name" value="YqgF/RNaseH-like_dom"/>
</dbReference>
<evidence type="ECO:0000256" key="6">
    <source>
        <dbReference type="SAM" id="MobiDB-lite"/>
    </source>
</evidence>
<comment type="caution">
    <text evidence="8">The sequence shown here is derived from an EMBL/GenBank/DDBJ whole genome shotgun (WGS) entry which is preliminary data.</text>
</comment>
<dbReference type="NCBIfam" id="TIGR00250">
    <property type="entry name" value="RNAse_H_YqgF"/>
    <property type="match status" value="1"/>
</dbReference>
<evidence type="ECO:0000256" key="3">
    <source>
        <dbReference type="ARBA" id="ARBA00022722"/>
    </source>
</evidence>
<keyword evidence="3 5" id="KW-0540">Nuclease</keyword>
<dbReference type="EC" id="3.1.-.-" evidence="5"/>
<dbReference type="InterPro" id="IPR005227">
    <property type="entry name" value="YqgF"/>
</dbReference>
<comment type="subcellular location">
    <subcellularLocation>
        <location evidence="5">Cytoplasm</location>
    </subcellularLocation>
</comment>
<dbReference type="CDD" id="cd16964">
    <property type="entry name" value="YqgF"/>
    <property type="match status" value="1"/>
</dbReference>
<accession>A0ABP5N0U9</accession>
<evidence type="ECO:0000313" key="9">
    <source>
        <dbReference type="Proteomes" id="UP001501084"/>
    </source>
</evidence>
<evidence type="ECO:0000256" key="4">
    <source>
        <dbReference type="ARBA" id="ARBA00022801"/>
    </source>
</evidence>
<feature type="domain" description="YqgF/RNase H-like" evidence="7">
    <location>
        <begin position="4"/>
        <end position="105"/>
    </location>
</feature>
<feature type="region of interest" description="Disordered" evidence="6">
    <location>
        <begin position="141"/>
        <end position="162"/>
    </location>
</feature>
<dbReference type="EMBL" id="BAAAOP010000005">
    <property type="protein sequence ID" value="GAA2187688.1"/>
    <property type="molecule type" value="Genomic_DNA"/>
</dbReference>
<dbReference type="HAMAP" id="MF_00651">
    <property type="entry name" value="Nuclease_YqgF"/>
    <property type="match status" value="1"/>
</dbReference>
<evidence type="ECO:0000256" key="1">
    <source>
        <dbReference type="ARBA" id="ARBA00022490"/>
    </source>
</evidence>
<name>A0ABP5N0U9_9MICO</name>
<dbReference type="Gene3D" id="3.30.420.140">
    <property type="entry name" value="YqgF/RNase H-like domain"/>
    <property type="match status" value="1"/>
</dbReference>
<comment type="function">
    <text evidence="5">Could be a nuclease involved in processing of the 5'-end of pre-16S rRNA.</text>
</comment>
<feature type="compositionally biased region" description="Low complexity" evidence="6">
    <location>
        <begin position="147"/>
        <end position="162"/>
    </location>
</feature>
<protein>
    <recommendedName>
        <fullName evidence="5">Putative pre-16S rRNA nuclease</fullName>
        <ecNumber evidence="5">3.1.-.-</ecNumber>
    </recommendedName>
</protein>
<keyword evidence="9" id="KW-1185">Reference proteome</keyword>
<organism evidence="8 9">
    <name type="scientific">Leucobacter alluvii</name>
    <dbReference type="NCBI Taxonomy" id="340321"/>
    <lineage>
        <taxon>Bacteria</taxon>
        <taxon>Bacillati</taxon>
        <taxon>Actinomycetota</taxon>
        <taxon>Actinomycetes</taxon>
        <taxon>Micrococcales</taxon>
        <taxon>Microbacteriaceae</taxon>
        <taxon>Leucobacter</taxon>
    </lineage>
</organism>
<dbReference type="SMART" id="SM00732">
    <property type="entry name" value="YqgFc"/>
    <property type="match status" value="1"/>
</dbReference>
<evidence type="ECO:0000256" key="5">
    <source>
        <dbReference type="HAMAP-Rule" id="MF_00651"/>
    </source>
</evidence>
<dbReference type="RefSeq" id="WP_346057823.1">
    <property type="nucleotide sequence ID" value="NZ_BAAAOP010000005.1"/>
</dbReference>
<evidence type="ECO:0000259" key="7">
    <source>
        <dbReference type="SMART" id="SM00732"/>
    </source>
</evidence>
<dbReference type="PANTHER" id="PTHR33317">
    <property type="entry name" value="POLYNUCLEOTIDYL TRANSFERASE, RIBONUCLEASE H-LIKE SUPERFAMILY PROTEIN"/>
    <property type="match status" value="1"/>
</dbReference>
<comment type="similarity">
    <text evidence="5">Belongs to the YqgF HJR family.</text>
</comment>
<keyword evidence="2 5" id="KW-0690">Ribosome biogenesis</keyword>
<keyword evidence="4 5" id="KW-0378">Hydrolase</keyword>
<evidence type="ECO:0000256" key="2">
    <source>
        <dbReference type="ARBA" id="ARBA00022517"/>
    </source>
</evidence>
<reference evidence="9" key="1">
    <citation type="journal article" date="2019" name="Int. J. Syst. Evol. Microbiol.">
        <title>The Global Catalogue of Microorganisms (GCM) 10K type strain sequencing project: providing services to taxonomists for standard genome sequencing and annotation.</title>
        <authorList>
            <consortium name="The Broad Institute Genomics Platform"/>
            <consortium name="The Broad Institute Genome Sequencing Center for Infectious Disease"/>
            <person name="Wu L."/>
            <person name="Ma J."/>
        </authorList>
    </citation>
    <scope>NUCLEOTIDE SEQUENCE [LARGE SCALE GENOMIC DNA]</scope>
    <source>
        <strain evidence="9">JCM 14919</strain>
    </source>
</reference>
<dbReference type="SUPFAM" id="SSF53098">
    <property type="entry name" value="Ribonuclease H-like"/>
    <property type="match status" value="1"/>
</dbReference>
<gene>
    <name evidence="8" type="primary">ruvX</name>
    <name evidence="8" type="ORF">GCM10009786_13670</name>
</gene>
<dbReference type="InterPro" id="IPR012337">
    <property type="entry name" value="RNaseH-like_sf"/>
</dbReference>
<evidence type="ECO:0000313" key="8">
    <source>
        <dbReference type="EMBL" id="GAA2187688.1"/>
    </source>
</evidence>
<dbReference type="Proteomes" id="UP001501084">
    <property type="component" value="Unassembled WGS sequence"/>
</dbReference>